<dbReference type="RefSeq" id="WP_150894245.1">
    <property type="nucleotide sequence ID" value="NZ_VYUY01000015.1"/>
</dbReference>
<keyword evidence="6" id="KW-1185">Reference proteome</keyword>
<sequence length="505" mass="54455">MEHLIDGRPPLPIPVAEEILVASALGDHSTVIELIERAPIDAWFGVAPDRFRTVLAHIPEEQRYTGVAVPSFSAFLGLGGPGTEGTAAGAPRSATSELSDMAARTFGARVRGRPVESVRLMSRSRGLADTANALFDDTLGWHGFLAVQQGISEMLTGDFSGALDSFGSAVGVPMPDQLGLIRRDAYVKAALIHALFGDPEDARHHLDSAARIPPVDSWAEAGITAHSEIAAALVAEPDAEMALARLKRVAPWLLGEMWPFWLEAADRLAARAGHQVAERRHRVDRMARATPAHLPGDGYPGSVLALLHARQEFDLGDTAQARHFLAQADESVLCVRLSHAILDIGDGDVDEAIGALVALRSETRDLLQVEMSRQTGLAWALLRRGDRAGAAEALRSVHRMREAQPTLCPAEIPAEVDALGVAEVPGWTPAPHPRATSAPETRPKLSERELVLLRALASGRRRSEIAEDLFVSMNTVKTQQRAIYRKLGVSSRTDALLQAESLRLI</sequence>
<name>A0A5N0TBI4_9MICO</name>
<evidence type="ECO:0000256" key="1">
    <source>
        <dbReference type="ARBA" id="ARBA00023015"/>
    </source>
</evidence>
<dbReference type="SUPFAM" id="SSF48452">
    <property type="entry name" value="TPR-like"/>
    <property type="match status" value="2"/>
</dbReference>
<reference evidence="6" key="1">
    <citation type="submission" date="2019-09" db="EMBL/GenBank/DDBJ databases">
        <title>Mumia zhuanghuii sp. nov. isolated from the intestinal contents of plateau pika (Ochotona curzoniae) in the Qinghai-Tibet plateau of China.</title>
        <authorList>
            <person name="Tian Z."/>
        </authorList>
    </citation>
    <scope>NUCLEOTIDE SEQUENCE [LARGE SCALE GENOMIC DNA]</scope>
    <source>
        <strain evidence="6">L-033</strain>
    </source>
</reference>
<evidence type="ECO:0000256" key="2">
    <source>
        <dbReference type="ARBA" id="ARBA00023125"/>
    </source>
</evidence>
<comment type="caution">
    <text evidence="5">The sequence shown here is derived from an EMBL/GenBank/DDBJ whole genome shotgun (WGS) entry which is preliminary data.</text>
</comment>
<dbReference type="PROSITE" id="PS50043">
    <property type="entry name" value="HTH_LUXR_2"/>
    <property type="match status" value="1"/>
</dbReference>
<dbReference type="InterPro" id="IPR011990">
    <property type="entry name" value="TPR-like_helical_dom_sf"/>
</dbReference>
<dbReference type="PANTHER" id="PTHR44688:SF16">
    <property type="entry name" value="DNA-BINDING TRANSCRIPTIONAL ACTIVATOR DEVR_DOSR"/>
    <property type="match status" value="1"/>
</dbReference>
<dbReference type="AlphaFoldDB" id="A0A5N0TBI4"/>
<dbReference type="InterPro" id="IPR036388">
    <property type="entry name" value="WH-like_DNA-bd_sf"/>
</dbReference>
<accession>A0A5N0TBI4</accession>
<dbReference type="Gene3D" id="1.25.40.10">
    <property type="entry name" value="Tetratricopeptide repeat domain"/>
    <property type="match status" value="1"/>
</dbReference>
<keyword evidence="2" id="KW-0238">DNA-binding</keyword>
<evidence type="ECO:0000313" key="6">
    <source>
        <dbReference type="Proteomes" id="UP000326838"/>
    </source>
</evidence>
<keyword evidence="3" id="KW-0804">Transcription</keyword>
<protein>
    <submittedName>
        <fullName evidence="5">Response regulator transcription factor</fullName>
    </submittedName>
</protein>
<dbReference type="CDD" id="cd06170">
    <property type="entry name" value="LuxR_C_like"/>
    <property type="match status" value="1"/>
</dbReference>
<dbReference type="GO" id="GO:0003677">
    <property type="term" value="F:DNA binding"/>
    <property type="evidence" value="ECO:0007669"/>
    <property type="project" value="UniProtKB-KW"/>
</dbReference>
<keyword evidence="1" id="KW-0805">Transcription regulation</keyword>
<dbReference type="Pfam" id="PF00196">
    <property type="entry name" value="GerE"/>
    <property type="match status" value="1"/>
</dbReference>
<evidence type="ECO:0000256" key="3">
    <source>
        <dbReference type="ARBA" id="ARBA00023163"/>
    </source>
</evidence>
<dbReference type="PANTHER" id="PTHR44688">
    <property type="entry name" value="DNA-BINDING TRANSCRIPTIONAL ACTIVATOR DEVR_DOSR"/>
    <property type="match status" value="1"/>
</dbReference>
<gene>
    <name evidence="5" type="ORF">F6B40_11905</name>
</gene>
<dbReference type="EMBL" id="VYUY01000015">
    <property type="protein sequence ID" value="KAA9132385.1"/>
    <property type="molecule type" value="Genomic_DNA"/>
</dbReference>
<organism evidence="5 6">
    <name type="scientific">Microbacterium caowuchunii</name>
    <dbReference type="NCBI Taxonomy" id="2614638"/>
    <lineage>
        <taxon>Bacteria</taxon>
        <taxon>Bacillati</taxon>
        <taxon>Actinomycetota</taxon>
        <taxon>Actinomycetes</taxon>
        <taxon>Micrococcales</taxon>
        <taxon>Microbacteriaceae</taxon>
        <taxon>Microbacterium</taxon>
    </lineage>
</organism>
<dbReference type="SUPFAM" id="SSF46894">
    <property type="entry name" value="C-terminal effector domain of the bipartite response regulators"/>
    <property type="match status" value="1"/>
</dbReference>
<feature type="domain" description="HTH luxR-type" evidence="4">
    <location>
        <begin position="438"/>
        <end position="503"/>
    </location>
</feature>
<dbReference type="InterPro" id="IPR016032">
    <property type="entry name" value="Sig_transdc_resp-reg_C-effctor"/>
</dbReference>
<dbReference type="PRINTS" id="PR00038">
    <property type="entry name" value="HTHLUXR"/>
</dbReference>
<dbReference type="SMART" id="SM00421">
    <property type="entry name" value="HTH_LUXR"/>
    <property type="match status" value="1"/>
</dbReference>
<proteinExistence type="predicted"/>
<evidence type="ECO:0000259" key="4">
    <source>
        <dbReference type="PROSITE" id="PS50043"/>
    </source>
</evidence>
<dbReference type="GO" id="GO:0006355">
    <property type="term" value="P:regulation of DNA-templated transcription"/>
    <property type="evidence" value="ECO:0007669"/>
    <property type="project" value="InterPro"/>
</dbReference>
<dbReference type="InterPro" id="IPR000792">
    <property type="entry name" value="Tscrpt_reg_LuxR_C"/>
</dbReference>
<dbReference type="Gene3D" id="1.10.10.10">
    <property type="entry name" value="Winged helix-like DNA-binding domain superfamily/Winged helix DNA-binding domain"/>
    <property type="match status" value="1"/>
</dbReference>
<dbReference type="Proteomes" id="UP000326838">
    <property type="component" value="Unassembled WGS sequence"/>
</dbReference>
<evidence type="ECO:0000313" key="5">
    <source>
        <dbReference type="EMBL" id="KAA9132385.1"/>
    </source>
</evidence>